<sequence>MTKSYDILINSLPYLFGAGGGIDLGSALLEPTVPKQMGTISIPSAHHGFGQRVARDPMQAEQVEGWEVQQGTMVPSGDTVLLTSVTDAFSAESDAPDRLVATFQENDRLFLVFPRKIVQVDGELSVTESLAAPIDVPTTGDETAYTSAVKWRGKWIVGIESKVSSAVFGDASQRFGYKYAEYDIATGVWTNKVAGGDVAVSQVSASTNRVYRMVNYGRHKPPELFIGDDPTVDWGSISWVGPIEVLAGGYCTALYSYGPHLFIFKRSGMVLALDEGEVLSPILTSPQQFESDSFGFNTAPYLRFLAVPAKTRLIRFDPTTLSQANMSPGNIQGF</sequence>
<gene>
    <name evidence="1" type="ORF">LCGC14_2205480</name>
</gene>
<accession>A0A0F9FSS4</accession>
<protein>
    <submittedName>
        <fullName evidence="1">Uncharacterized protein</fullName>
    </submittedName>
</protein>
<dbReference type="AlphaFoldDB" id="A0A0F9FSS4"/>
<proteinExistence type="predicted"/>
<dbReference type="EMBL" id="LAZR01029151">
    <property type="protein sequence ID" value="KKL60420.1"/>
    <property type="molecule type" value="Genomic_DNA"/>
</dbReference>
<feature type="non-terminal residue" evidence="1">
    <location>
        <position position="334"/>
    </location>
</feature>
<comment type="caution">
    <text evidence="1">The sequence shown here is derived from an EMBL/GenBank/DDBJ whole genome shotgun (WGS) entry which is preliminary data.</text>
</comment>
<evidence type="ECO:0000313" key="1">
    <source>
        <dbReference type="EMBL" id="KKL60420.1"/>
    </source>
</evidence>
<name>A0A0F9FSS4_9ZZZZ</name>
<organism evidence="1">
    <name type="scientific">marine sediment metagenome</name>
    <dbReference type="NCBI Taxonomy" id="412755"/>
    <lineage>
        <taxon>unclassified sequences</taxon>
        <taxon>metagenomes</taxon>
        <taxon>ecological metagenomes</taxon>
    </lineage>
</organism>
<reference evidence="1" key="1">
    <citation type="journal article" date="2015" name="Nature">
        <title>Complex archaea that bridge the gap between prokaryotes and eukaryotes.</title>
        <authorList>
            <person name="Spang A."/>
            <person name="Saw J.H."/>
            <person name="Jorgensen S.L."/>
            <person name="Zaremba-Niedzwiedzka K."/>
            <person name="Martijn J."/>
            <person name="Lind A.E."/>
            <person name="van Eijk R."/>
            <person name="Schleper C."/>
            <person name="Guy L."/>
            <person name="Ettema T.J."/>
        </authorList>
    </citation>
    <scope>NUCLEOTIDE SEQUENCE</scope>
</reference>